<feature type="transmembrane region" description="Helical" evidence="1">
    <location>
        <begin position="6"/>
        <end position="24"/>
    </location>
</feature>
<dbReference type="CDD" id="cd01949">
    <property type="entry name" value="GGDEF"/>
    <property type="match status" value="1"/>
</dbReference>
<evidence type="ECO:0000313" key="7">
    <source>
        <dbReference type="Proteomes" id="UP000245634"/>
    </source>
</evidence>
<dbReference type="EMBL" id="QGGL01000004">
    <property type="protein sequence ID" value="PWK14863.1"/>
    <property type="molecule type" value="Genomic_DNA"/>
</dbReference>
<dbReference type="PROSITE" id="PS50887">
    <property type="entry name" value="GGDEF"/>
    <property type="match status" value="1"/>
</dbReference>
<organism evidence="6 7">
    <name type="scientific">Tumebacillus permanentifrigoris</name>
    <dbReference type="NCBI Taxonomy" id="378543"/>
    <lineage>
        <taxon>Bacteria</taxon>
        <taxon>Bacillati</taxon>
        <taxon>Bacillota</taxon>
        <taxon>Bacilli</taxon>
        <taxon>Bacillales</taxon>
        <taxon>Alicyclobacillaceae</taxon>
        <taxon>Tumebacillus</taxon>
    </lineage>
</organism>
<dbReference type="SMART" id="SM00091">
    <property type="entry name" value="PAS"/>
    <property type="match status" value="1"/>
</dbReference>
<dbReference type="OrthoDB" id="9762141at2"/>
<comment type="caution">
    <text evidence="6">The sequence shown here is derived from an EMBL/GenBank/DDBJ whole genome shotgun (WGS) entry which is preliminary data.</text>
</comment>
<evidence type="ECO:0000259" key="2">
    <source>
        <dbReference type="PROSITE" id="PS50112"/>
    </source>
</evidence>
<dbReference type="PANTHER" id="PTHR44757:SF2">
    <property type="entry name" value="BIOFILM ARCHITECTURE MAINTENANCE PROTEIN MBAA"/>
    <property type="match status" value="1"/>
</dbReference>
<keyword evidence="1" id="KW-1133">Transmembrane helix</keyword>
<dbReference type="InterPro" id="IPR000700">
    <property type="entry name" value="PAS-assoc_C"/>
</dbReference>
<feature type="domain" description="EAL" evidence="4">
    <location>
        <begin position="397"/>
        <end position="650"/>
    </location>
</feature>
<dbReference type="SUPFAM" id="SSF55073">
    <property type="entry name" value="Nucleotide cyclase"/>
    <property type="match status" value="1"/>
</dbReference>
<dbReference type="SMART" id="SM00052">
    <property type="entry name" value="EAL"/>
    <property type="match status" value="1"/>
</dbReference>
<evidence type="ECO:0000313" key="6">
    <source>
        <dbReference type="EMBL" id="PWK14863.1"/>
    </source>
</evidence>
<reference evidence="6 7" key="1">
    <citation type="submission" date="2018-05" db="EMBL/GenBank/DDBJ databases">
        <title>Genomic Encyclopedia of Type Strains, Phase IV (KMG-IV): sequencing the most valuable type-strain genomes for metagenomic binning, comparative biology and taxonomic classification.</title>
        <authorList>
            <person name="Goeker M."/>
        </authorList>
    </citation>
    <scope>NUCLEOTIDE SEQUENCE [LARGE SCALE GENOMIC DNA]</scope>
    <source>
        <strain evidence="6 7">DSM 18773</strain>
    </source>
</reference>
<dbReference type="NCBIfam" id="TIGR00254">
    <property type="entry name" value="GGDEF"/>
    <property type="match status" value="1"/>
</dbReference>
<dbReference type="CDD" id="cd01948">
    <property type="entry name" value="EAL"/>
    <property type="match status" value="1"/>
</dbReference>
<dbReference type="PROSITE" id="PS50883">
    <property type="entry name" value="EAL"/>
    <property type="match status" value="1"/>
</dbReference>
<dbReference type="InterPro" id="IPR052155">
    <property type="entry name" value="Biofilm_reg_signaling"/>
</dbReference>
<keyword evidence="1" id="KW-0472">Membrane</keyword>
<evidence type="ECO:0000259" key="5">
    <source>
        <dbReference type="PROSITE" id="PS50887"/>
    </source>
</evidence>
<dbReference type="SUPFAM" id="SSF55785">
    <property type="entry name" value="PYP-like sensor domain (PAS domain)"/>
    <property type="match status" value="1"/>
</dbReference>
<dbReference type="InterPro" id="IPR043128">
    <property type="entry name" value="Rev_trsase/Diguanyl_cyclase"/>
</dbReference>
<sequence>MSFMYILSIVIRAIATIWTLRAVTRLRDWRLATVATAVGSVMVYQLYLLFGWYWDRPWSWTGTSTDTYWMFDSFITSLAVYYVVRIISDQRGIEQQLKDKEQQYRSLFEHNQDAVYTLDLAGNFLSSNPACQQVTGYSLDTLRQLEFQNLVVTEDVPMVERQFRLAARGEATEFECRIHNPSGGPTDFLVKFVPMLINGSIVGVYGIAKDITESKLAGERVRRMAFYDMLTDLPNRVLFEQRLEQELERARLQGQLLAVLFFDLDRFKFINDTFGHSLGDRLLQAVAQRLVSSVQAEAIFSRISGDEFTALLPDLRNVHQVTEVAQQILVALERPFVLEGHEIFITSSIGISLYPDDGCSADKLVQHADTAMYRAKENGRNNYQLFQSAMNKKVTERLTLEHDLRKALERNEFVVYYQPQVNAATGEVFGLEALVRWQHPTRGMISPAEFIPLAEESGLIVPIGEWVLKTACQQVKRWQRVFPNLRAAVNLSARQFQSDNLVEIVAQALEEAELQAHCLDLEITESTTMHNVDRAIATMHDLKSLGIQISLDDFGTGYSSLSYLKHFPIHMLKIDRSFVRDITTDEDDAAIVASVIAMAHSLKLNVIAEGVETEEQLAYLMERRCDQMQGYLFSQPLPVEKCDELLHFINKTQVGTV</sequence>
<dbReference type="Gene3D" id="3.20.20.450">
    <property type="entry name" value="EAL domain"/>
    <property type="match status" value="1"/>
</dbReference>
<dbReference type="CDD" id="cd00130">
    <property type="entry name" value="PAS"/>
    <property type="match status" value="1"/>
</dbReference>
<keyword evidence="7" id="KW-1185">Reference proteome</keyword>
<feature type="domain" description="GGDEF" evidence="5">
    <location>
        <begin position="255"/>
        <end position="388"/>
    </location>
</feature>
<dbReference type="InterPro" id="IPR001633">
    <property type="entry name" value="EAL_dom"/>
</dbReference>
<dbReference type="InterPro" id="IPR029787">
    <property type="entry name" value="Nucleotide_cyclase"/>
</dbReference>
<feature type="transmembrane region" description="Helical" evidence="1">
    <location>
        <begin position="31"/>
        <end position="54"/>
    </location>
</feature>
<proteinExistence type="predicted"/>
<dbReference type="Pfam" id="PF00990">
    <property type="entry name" value="GGDEF"/>
    <property type="match status" value="1"/>
</dbReference>
<dbReference type="SMART" id="SM00267">
    <property type="entry name" value="GGDEF"/>
    <property type="match status" value="1"/>
</dbReference>
<evidence type="ECO:0000256" key="1">
    <source>
        <dbReference type="SAM" id="Phobius"/>
    </source>
</evidence>
<dbReference type="InterPro" id="IPR000014">
    <property type="entry name" value="PAS"/>
</dbReference>
<name>A0A316DCF1_9BACL</name>
<dbReference type="Pfam" id="PF00563">
    <property type="entry name" value="EAL"/>
    <property type="match status" value="1"/>
</dbReference>
<dbReference type="Gene3D" id="3.30.450.20">
    <property type="entry name" value="PAS domain"/>
    <property type="match status" value="1"/>
</dbReference>
<dbReference type="AlphaFoldDB" id="A0A316DCF1"/>
<dbReference type="NCBIfam" id="TIGR00229">
    <property type="entry name" value="sensory_box"/>
    <property type="match status" value="1"/>
</dbReference>
<dbReference type="InterPro" id="IPR000160">
    <property type="entry name" value="GGDEF_dom"/>
</dbReference>
<dbReference type="FunFam" id="3.20.20.450:FF:000001">
    <property type="entry name" value="Cyclic di-GMP phosphodiesterase yahA"/>
    <property type="match status" value="1"/>
</dbReference>
<gene>
    <name evidence="6" type="ORF">C7459_10462</name>
</gene>
<dbReference type="Proteomes" id="UP000245634">
    <property type="component" value="Unassembled WGS sequence"/>
</dbReference>
<feature type="domain" description="PAC" evidence="3">
    <location>
        <begin position="172"/>
        <end position="223"/>
    </location>
</feature>
<dbReference type="InterPro" id="IPR035965">
    <property type="entry name" value="PAS-like_dom_sf"/>
</dbReference>
<dbReference type="SUPFAM" id="SSF141868">
    <property type="entry name" value="EAL domain-like"/>
    <property type="match status" value="1"/>
</dbReference>
<keyword evidence="1" id="KW-0812">Transmembrane</keyword>
<protein>
    <submittedName>
        <fullName evidence="6">PAS domain S-box-containing protein/diguanylate cyclase (GGDEF)-like protein</fullName>
    </submittedName>
</protein>
<dbReference type="Pfam" id="PF08448">
    <property type="entry name" value="PAS_4"/>
    <property type="match status" value="1"/>
</dbReference>
<dbReference type="PROSITE" id="PS50112">
    <property type="entry name" value="PAS"/>
    <property type="match status" value="1"/>
</dbReference>
<dbReference type="RefSeq" id="WP_109687211.1">
    <property type="nucleotide sequence ID" value="NZ_QGGL01000004.1"/>
</dbReference>
<evidence type="ECO:0000259" key="4">
    <source>
        <dbReference type="PROSITE" id="PS50883"/>
    </source>
</evidence>
<dbReference type="PANTHER" id="PTHR44757">
    <property type="entry name" value="DIGUANYLATE CYCLASE DGCP"/>
    <property type="match status" value="1"/>
</dbReference>
<dbReference type="InterPro" id="IPR035919">
    <property type="entry name" value="EAL_sf"/>
</dbReference>
<evidence type="ECO:0000259" key="3">
    <source>
        <dbReference type="PROSITE" id="PS50113"/>
    </source>
</evidence>
<feature type="domain" description="PAS" evidence="2">
    <location>
        <begin position="100"/>
        <end position="170"/>
    </location>
</feature>
<dbReference type="PROSITE" id="PS50113">
    <property type="entry name" value="PAC"/>
    <property type="match status" value="1"/>
</dbReference>
<accession>A0A316DCF1</accession>
<feature type="transmembrane region" description="Helical" evidence="1">
    <location>
        <begin position="66"/>
        <end position="84"/>
    </location>
</feature>
<dbReference type="FunFam" id="3.30.70.270:FF:000001">
    <property type="entry name" value="Diguanylate cyclase domain protein"/>
    <property type="match status" value="1"/>
</dbReference>
<dbReference type="InterPro" id="IPR013656">
    <property type="entry name" value="PAS_4"/>
</dbReference>
<dbReference type="Gene3D" id="3.30.70.270">
    <property type="match status" value="1"/>
</dbReference>